<sequence>MHFKAILISQFKILLQLSGSREHATRDGTSGRCHGCYIKNRSQIPRFYWCCICNQQERSACRGMPWMDIPILCKEFQHEGCGGHYSCSLTMAVHGRQKFCFTCRQQYVLVLKSIFFHLRSC</sequence>
<dbReference type="EMBL" id="GBRH01193809">
    <property type="protein sequence ID" value="JAE04087.1"/>
    <property type="molecule type" value="Transcribed_RNA"/>
</dbReference>
<proteinExistence type="predicted"/>
<protein>
    <submittedName>
        <fullName evidence="1">Uncharacterized protein</fullName>
    </submittedName>
</protein>
<reference evidence="1" key="2">
    <citation type="journal article" date="2015" name="Data Brief">
        <title>Shoot transcriptome of the giant reed, Arundo donax.</title>
        <authorList>
            <person name="Barrero R.A."/>
            <person name="Guerrero F.D."/>
            <person name="Moolhuijzen P."/>
            <person name="Goolsby J.A."/>
            <person name="Tidwell J."/>
            <person name="Bellgard S.E."/>
            <person name="Bellgard M.I."/>
        </authorList>
    </citation>
    <scope>NUCLEOTIDE SEQUENCE</scope>
    <source>
        <tissue evidence="1">Shoot tissue taken approximately 20 cm above the soil surface</tissue>
    </source>
</reference>
<name>A0A0A9EVJ9_ARUDO</name>
<accession>A0A0A9EVJ9</accession>
<organism evidence="1">
    <name type="scientific">Arundo donax</name>
    <name type="common">Giant reed</name>
    <name type="synonym">Donax arundinaceus</name>
    <dbReference type="NCBI Taxonomy" id="35708"/>
    <lineage>
        <taxon>Eukaryota</taxon>
        <taxon>Viridiplantae</taxon>
        <taxon>Streptophyta</taxon>
        <taxon>Embryophyta</taxon>
        <taxon>Tracheophyta</taxon>
        <taxon>Spermatophyta</taxon>
        <taxon>Magnoliopsida</taxon>
        <taxon>Liliopsida</taxon>
        <taxon>Poales</taxon>
        <taxon>Poaceae</taxon>
        <taxon>PACMAD clade</taxon>
        <taxon>Arundinoideae</taxon>
        <taxon>Arundineae</taxon>
        <taxon>Arundo</taxon>
    </lineage>
</organism>
<reference evidence="1" key="1">
    <citation type="submission" date="2014-09" db="EMBL/GenBank/DDBJ databases">
        <authorList>
            <person name="Magalhaes I.L.F."/>
            <person name="Oliveira U."/>
            <person name="Santos F.R."/>
            <person name="Vidigal T.H.D.A."/>
            <person name="Brescovit A.D."/>
            <person name="Santos A.J."/>
        </authorList>
    </citation>
    <scope>NUCLEOTIDE SEQUENCE</scope>
    <source>
        <tissue evidence="1">Shoot tissue taken approximately 20 cm above the soil surface</tissue>
    </source>
</reference>
<evidence type="ECO:0000313" key="1">
    <source>
        <dbReference type="EMBL" id="JAE04087.1"/>
    </source>
</evidence>
<dbReference type="AlphaFoldDB" id="A0A0A9EVJ9"/>